<dbReference type="AlphaFoldDB" id="A0A819VZY9"/>
<organism evidence="1 2">
    <name type="scientific">Rotaria sordida</name>
    <dbReference type="NCBI Taxonomy" id="392033"/>
    <lineage>
        <taxon>Eukaryota</taxon>
        <taxon>Metazoa</taxon>
        <taxon>Spiralia</taxon>
        <taxon>Gnathifera</taxon>
        <taxon>Rotifera</taxon>
        <taxon>Eurotatoria</taxon>
        <taxon>Bdelloidea</taxon>
        <taxon>Philodinida</taxon>
        <taxon>Philodinidae</taxon>
        <taxon>Rotaria</taxon>
    </lineage>
</organism>
<evidence type="ECO:0000313" key="1">
    <source>
        <dbReference type="EMBL" id="CAF4116968.1"/>
    </source>
</evidence>
<accession>A0A819VZY9</accession>
<dbReference type="EMBL" id="CAJOBD010008614">
    <property type="protein sequence ID" value="CAF4116968.1"/>
    <property type="molecule type" value="Genomic_DNA"/>
</dbReference>
<name>A0A819VZY9_9BILA</name>
<protein>
    <submittedName>
        <fullName evidence="1">Uncharacterized protein</fullName>
    </submittedName>
</protein>
<gene>
    <name evidence="1" type="ORF">JBS370_LOCUS32458</name>
</gene>
<proteinExistence type="predicted"/>
<evidence type="ECO:0000313" key="2">
    <source>
        <dbReference type="Proteomes" id="UP000663836"/>
    </source>
</evidence>
<comment type="caution">
    <text evidence="1">The sequence shown here is derived from an EMBL/GenBank/DDBJ whole genome shotgun (WGS) entry which is preliminary data.</text>
</comment>
<dbReference type="Proteomes" id="UP000663836">
    <property type="component" value="Unassembled WGS sequence"/>
</dbReference>
<reference evidence="1" key="1">
    <citation type="submission" date="2021-02" db="EMBL/GenBank/DDBJ databases">
        <authorList>
            <person name="Nowell W R."/>
        </authorList>
    </citation>
    <scope>NUCLEOTIDE SEQUENCE</scope>
</reference>
<sequence>MKLDNETKSCFNCAELAFGDISLIIKPISSCRLKVLEAIRSLGEHICMNFILHHQNPQQLTDNLRSAIGLRDDQFLPMEQNIEENALHSTCLNIKYNSNQLKWFRLDSFSKAFPKFANVLRNAGYEPENLLYLEEYFQFLSKINLENNAQ</sequence>